<dbReference type="PROSITE" id="PS00036">
    <property type="entry name" value="BZIP_BASIC"/>
    <property type="match status" value="1"/>
</dbReference>
<dbReference type="GO" id="GO:0005634">
    <property type="term" value="C:nucleus"/>
    <property type="evidence" value="ECO:0007669"/>
    <property type="project" value="UniProtKB-SubCell"/>
</dbReference>
<dbReference type="SUPFAM" id="SSF57959">
    <property type="entry name" value="Leucine zipper domain"/>
    <property type="match status" value="1"/>
</dbReference>
<dbReference type="CDD" id="cd14707">
    <property type="entry name" value="bZIP_plant_BZIP46"/>
    <property type="match status" value="1"/>
</dbReference>
<sequence>MWSSIGVEEQTCLNYKTQSLNSVSSSSSSSTSKSLSSYTSSSSSPSPFSSSSLYRSTPRSTKTMEEVWKDIDLASLQDQDTIHQPHPSSNFRGVILQDFLARPFSKDPPASMVSSSTNTKETALYAAAEGSLLPPPATVLSLNSGCEFHFLDNSDPVLRPSSHLQSHPSSNVSSFSSPFEALASSSGLPSSAKKRVPESENCSGDRRHKRMIKNRESAARSRARKQEYKNATVPNFGLVNQESLDKILKAEVFTHSDGQLRASHVILGYVPISKSFLASKCVIKAQDPRLHRISVAQLRVSFFPTRFQRPRSTLQELLESQPGKDAPGKAVQTKSPTPPVNQPPRVEPPDHKRKKEDKDKEVMEAIQAAFRAEEIVNFSHQRAKEKEARRIVAMDAFRVAEKSIQELSTKLAKEEREREREREKERCCCLRQRGEAGRGSKGASTQCRGPTGLFQGADHYIKEEIGRGPKG</sequence>
<dbReference type="InterPro" id="IPR043452">
    <property type="entry name" value="BZIP46-like"/>
</dbReference>
<feature type="region of interest" description="Disordered" evidence="5">
    <location>
        <begin position="185"/>
        <end position="226"/>
    </location>
</feature>
<evidence type="ECO:0000313" key="7">
    <source>
        <dbReference type="EMBL" id="KAK9990123.1"/>
    </source>
</evidence>
<feature type="region of interest" description="Disordered" evidence="5">
    <location>
        <begin position="318"/>
        <end position="361"/>
    </location>
</feature>
<feature type="coiled-coil region" evidence="4">
    <location>
        <begin position="397"/>
        <end position="424"/>
    </location>
</feature>
<feature type="region of interest" description="Disordered" evidence="5">
    <location>
        <begin position="18"/>
        <end position="60"/>
    </location>
</feature>
<name>A0AAW2BXY2_9ROSI</name>
<keyword evidence="3" id="KW-0539">Nucleus</keyword>
<evidence type="ECO:0000256" key="3">
    <source>
        <dbReference type="ARBA" id="ARBA00023242"/>
    </source>
</evidence>
<protein>
    <recommendedName>
        <fullName evidence="6">BZIP domain-containing protein</fullName>
    </recommendedName>
</protein>
<feature type="region of interest" description="Disordered" evidence="5">
    <location>
        <begin position="433"/>
        <end position="453"/>
    </location>
</feature>
<keyword evidence="4" id="KW-0175">Coiled coil</keyword>
<dbReference type="Gene3D" id="1.20.5.170">
    <property type="match status" value="1"/>
</dbReference>
<feature type="compositionally biased region" description="Low complexity" evidence="5">
    <location>
        <begin position="19"/>
        <end position="60"/>
    </location>
</feature>
<accession>A0AAW2BXY2</accession>
<dbReference type="InterPro" id="IPR004827">
    <property type="entry name" value="bZIP"/>
</dbReference>
<evidence type="ECO:0000259" key="6">
    <source>
        <dbReference type="PROSITE" id="PS00036"/>
    </source>
</evidence>
<feature type="compositionally biased region" description="Pro residues" evidence="5">
    <location>
        <begin position="336"/>
        <end position="346"/>
    </location>
</feature>
<dbReference type="PANTHER" id="PTHR22952:SF433">
    <property type="entry name" value="PROTEIN FD"/>
    <property type="match status" value="1"/>
</dbReference>
<keyword evidence="8" id="KW-1185">Reference proteome</keyword>
<comment type="caution">
    <text evidence="7">The sequence shown here is derived from an EMBL/GenBank/DDBJ whole genome shotgun (WGS) entry which is preliminary data.</text>
</comment>
<evidence type="ECO:0000256" key="4">
    <source>
        <dbReference type="SAM" id="Coils"/>
    </source>
</evidence>
<comment type="subcellular location">
    <subcellularLocation>
        <location evidence="1">Nucleus</location>
    </subcellularLocation>
</comment>
<evidence type="ECO:0000256" key="5">
    <source>
        <dbReference type="SAM" id="MobiDB-lite"/>
    </source>
</evidence>
<dbReference type="EMBL" id="JAZDWU010000009">
    <property type="protein sequence ID" value="KAK9990123.1"/>
    <property type="molecule type" value="Genomic_DNA"/>
</dbReference>
<evidence type="ECO:0000256" key="1">
    <source>
        <dbReference type="ARBA" id="ARBA00004123"/>
    </source>
</evidence>
<reference evidence="7 8" key="1">
    <citation type="submission" date="2024-01" db="EMBL/GenBank/DDBJ databases">
        <title>A telomere-to-telomere, gap-free genome of sweet tea (Lithocarpus litseifolius).</title>
        <authorList>
            <person name="Zhou J."/>
        </authorList>
    </citation>
    <scope>NUCLEOTIDE SEQUENCE [LARGE SCALE GENOMIC DNA]</scope>
    <source>
        <strain evidence="7">Zhou-2022a</strain>
        <tissue evidence="7">Leaf</tissue>
    </source>
</reference>
<evidence type="ECO:0000256" key="2">
    <source>
        <dbReference type="ARBA" id="ARBA00023125"/>
    </source>
</evidence>
<dbReference type="InterPro" id="IPR046347">
    <property type="entry name" value="bZIP_sf"/>
</dbReference>
<dbReference type="GO" id="GO:0045893">
    <property type="term" value="P:positive regulation of DNA-templated transcription"/>
    <property type="evidence" value="ECO:0007669"/>
    <property type="project" value="InterPro"/>
</dbReference>
<feature type="domain" description="BZIP" evidence="6">
    <location>
        <begin position="209"/>
        <end position="224"/>
    </location>
</feature>
<dbReference type="PANTHER" id="PTHR22952">
    <property type="entry name" value="CAMP-RESPONSE ELEMENT BINDING PROTEIN-RELATED"/>
    <property type="match status" value="1"/>
</dbReference>
<gene>
    <name evidence="7" type="ORF">SO802_025108</name>
</gene>
<keyword evidence="2" id="KW-0238">DNA-binding</keyword>
<feature type="compositionally biased region" description="Basic and acidic residues" evidence="5">
    <location>
        <begin position="213"/>
        <end position="226"/>
    </location>
</feature>
<dbReference type="GO" id="GO:0003677">
    <property type="term" value="F:DNA binding"/>
    <property type="evidence" value="ECO:0007669"/>
    <property type="project" value="UniProtKB-KW"/>
</dbReference>
<dbReference type="AlphaFoldDB" id="A0AAW2BXY2"/>
<dbReference type="Proteomes" id="UP001459277">
    <property type="component" value="Unassembled WGS sequence"/>
</dbReference>
<proteinExistence type="predicted"/>
<organism evidence="7 8">
    <name type="scientific">Lithocarpus litseifolius</name>
    <dbReference type="NCBI Taxonomy" id="425828"/>
    <lineage>
        <taxon>Eukaryota</taxon>
        <taxon>Viridiplantae</taxon>
        <taxon>Streptophyta</taxon>
        <taxon>Embryophyta</taxon>
        <taxon>Tracheophyta</taxon>
        <taxon>Spermatophyta</taxon>
        <taxon>Magnoliopsida</taxon>
        <taxon>eudicotyledons</taxon>
        <taxon>Gunneridae</taxon>
        <taxon>Pentapetalae</taxon>
        <taxon>rosids</taxon>
        <taxon>fabids</taxon>
        <taxon>Fagales</taxon>
        <taxon>Fagaceae</taxon>
        <taxon>Lithocarpus</taxon>
    </lineage>
</organism>
<dbReference type="GO" id="GO:0003700">
    <property type="term" value="F:DNA-binding transcription factor activity"/>
    <property type="evidence" value="ECO:0007669"/>
    <property type="project" value="InterPro"/>
</dbReference>
<evidence type="ECO:0000313" key="8">
    <source>
        <dbReference type="Proteomes" id="UP001459277"/>
    </source>
</evidence>